<accession>A0AAE3SJ41</accession>
<dbReference type="EMBL" id="JAPDPI010000010">
    <property type="protein sequence ID" value="MCW3805370.1"/>
    <property type="molecule type" value="Genomic_DNA"/>
</dbReference>
<organism evidence="1 2">
    <name type="scientific">Plebeiibacterium marinum</name>
    <dbReference type="NCBI Taxonomy" id="2992111"/>
    <lineage>
        <taxon>Bacteria</taxon>
        <taxon>Pseudomonadati</taxon>
        <taxon>Bacteroidota</taxon>
        <taxon>Bacteroidia</taxon>
        <taxon>Marinilabiliales</taxon>
        <taxon>Marinilabiliaceae</taxon>
        <taxon>Plebeiibacterium</taxon>
    </lineage>
</organism>
<keyword evidence="2" id="KW-1185">Reference proteome</keyword>
<evidence type="ECO:0000313" key="1">
    <source>
        <dbReference type="EMBL" id="MCW3805370.1"/>
    </source>
</evidence>
<gene>
    <name evidence="1" type="ORF">OM074_07005</name>
</gene>
<sequence length="566" mass="62180">MKKMNQVIYLLVFAAMMVFISGCEDKQWGEDFDIEWPVSTINSISADDVMIDDVVTVSGSNLDKVHKVYLSGRECVVVEGSATESQIQFVVGRRATTGFLSLTNLYDREYSYEDATIKVSYPDVVVTGWPNKIVSGEAFTIEGDNVDLITSVSINEQVVSISNPSETGKITVPTAGLVLVPGETATIVIEGLGEIADNQRSGIPIEEPTDVFEPAAPIILWDFESGEPVMQDVENAPQQAGLNLGGLTKARGNHYYSVINNGETSGWKTYFYIRYGQSVDLSEFHEPNITFLVNTNGKRGYINPFMTQGGSEKDNHLTNANANEGLKYGDDYAVQTDGWEWRSYPIEKLFVDFNATGVFDDVAMRFITGNVANGDPEDFEIHVDQIMITDGPVNPVAKVFDFEDAEPTWEENVAGASYGLNVADIDLGAGEGYYTVKVDNVPGSWNWMGAIGNYNSIDLSSMSDPHISFIANTNGNKGMIQVETYQNDTKWGGSIDNVNYYIETSGWEPVSLRLSDILGNWGGDASEFDPSVAIDYVKFGFTTGNVESGTYEISIDDVYITDGPMW</sequence>
<reference evidence="1" key="1">
    <citation type="submission" date="2022-10" db="EMBL/GenBank/DDBJ databases">
        <authorList>
            <person name="Yu W.X."/>
        </authorList>
    </citation>
    <scope>NUCLEOTIDE SEQUENCE</scope>
    <source>
        <strain evidence="1">D04</strain>
    </source>
</reference>
<name>A0AAE3SJ41_9BACT</name>
<proteinExistence type="predicted"/>
<comment type="caution">
    <text evidence="1">The sequence shown here is derived from an EMBL/GenBank/DDBJ whole genome shotgun (WGS) entry which is preliminary data.</text>
</comment>
<dbReference type="InterPro" id="IPR013783">
    <property type="entry name" value="Ig-like_fold"/>
</dbReference>
<dbReference type="RefSeq" id="WP_301198741.1">
    <property type="nucleotide sequence ID" value="NZ_JAPDPI010000010.1"/>
</dbReference>
<dbReference type="InterPro" id="IPR008979">
    <property type="entry name" value="Galactose-bd-like_sf"/>
</dbReference>
<evidence type="ECO:0008006" key="3">
    <source>
        <dbReference type="Google" id="ProtNLM"/>
    </source>
</evidence>
<dbReference type="Proteomes" id="UP001207408">
    <property type="component" value="Unassembled WGS sequence"/>
</dbReference>
<protein>
    <recommendedName>
        <fullName evidence="3">IPT/TIG domain-containing protein</fullName>
    </recommendedName>
</protein>
<dbReference type="SUPFAM" id="SSF49785">
    <property type="entry name" value="Galactose-binding domain-like"/>
    <property type="match status" value="1"/>
</dbReference>
<dbReference type="AlphaFoldDB" id="A0AAE3SJ41"/>
<dbReference type="PROSITE" id="PS51257">
    <property type="entry name" value="PROKAR_LIPOPROTEIN"/>
    <property type="match status" value="1"/>
</dbReference>
<evidence type="ECO:0000313" key="2">
    <source>
        <dbReference type="Proteomes" id="UP001207408"/>
    </source>
</evidence>
<dbReference type="Gene3D" id="2.60.40.10">
    <property type="entry name" value="Immunoglobulins"/>
    <property type="match status" value="1"/>
</dbReference>